<dbReference type="InterPro" id="IPR035965">
    <property type="entry name" value="PAS-like_dom_sf"/>
</dbReference>
<keyword evidence="2" id="KW-0288">FMN</keyword>
<reference evidence="7 8" key="1">
    <citation type="submission" date="2013-09" db="EMBL/GenBank/DDBJ databases">
        <title>Whole genome sequencing of Halarchaeum acidiphilum strain MH1-52-1.</title>
        <authorList>
            <person name="Shimane Y."/>
            <person name="Minegishi H."/>
            <person name="Nishi S."/>
            <person name="Echigo A."/>
            <person name="Shuto A."/>
            <person name="Konishi M."/>
            <person name="Ito T."/>
            <person name="Ohkuma M."/>
            <person name="Ohta Y."/>
            <person name="Nagano Y."/>
            <person name="Tsubouchi T."/>
            <person name="Mori K."/>
            <person name="Usui K."/>
            <person name="Kamekura M."/>
            <person name="Usami R."/>
            <person name="Takaki Y."/>
            <person name="Hatada Y."/>
        </authorList>
    </citation>
    <scope>NUCLEOTIDE SEQUENCE [LARGE SCALE GENOMIC DNA]</scope>
    <source>
        <strain evidence="7 8">JCM 16109</strain>
    </source>
</reference>
<keyword evidence="3" id="KW-0157">Chromophore</keyword>
<feature type="region of interest" description="Disordered" evidence="4">
    <location>
        <begin position="188"/>
        <end position="212"/>
    </location>
</feature>
<evidence type="ECO:0000256" key="4">
    <source>
        <dbReference type="SAM" id="MobiDB-lite"/>
    </source>
</evidence>
<dbReference type="CDD" id="cd00130">
    <property type="entry name" value="PAS"/>
    <property type="match status" value="1"/>
</dbReference>
<dbReference type="Pfam" id="PF13426">
    <property type="entry name" value="PAS_9"/>
    <property type="match status" value="1"/>
</dbReference>
<dbReference type="InterPro" id="IPR000700">
    <property type="entry name" value="PAS-assoc_C"/>
</dbReference>
<evidence type="ECO:0000313" key="8">
    <source>
        <dbReference type="Proteomes" id="UP000016986"/>
    </source>
</evidence>
<keyword evidence="8" id="KW-1185">Reference proteome</keyword>
<keyword evidence="7" id="KW-0418">Kinase</keyword>
<comment type="caution">
    <text evidence="7">The sequence shown here is derived from an EMBL/GenBank/DDBJ whole genome shotgun (WGS) entry which is preliminary data.</text>
</comment>
<evidence type="ECO:0000256" key="3">
    <source>
        <dbReference type="ARBA" id="ARBA00022991"/>
    </source>
</evidence>
<feature type="domain" description="PAC" evidence="6">
    <location>
        <begin position="366"/>
        <end position="418"/>
    </location>
</feature>
<dbReference type="Gene3D" id="3.30.450.20">
    <property type="entry name" value="PAS domain"/>
    <property type="match status" value="1"/>
</dbReference>
<evidence type="ECO:0000256" key="2">
    <source>
        <dbReference type="ARBA" id="ARBA00022643"/>
    </source>
</evidence>
<dbReference type="PANTHER" id="PTHR47429">
    <property type="entry name" value="PROTEIN TWIN LOV 1"/>
    <property type="match status" value="1"/>
</dbReference>
<organism evidence="7 8">
    <name type="scientific">Halarchaeum acidiphilum MH1-52-1</name>
    <dbReference type="NCBI Taxonomy" id="1261545"/>
    <lineage>
        <taxon>Archaea</taxon>
        <taxon>Methanobacteriati</taxon>
        <taxon>Methanobacteriota</taxon>
        <taxon>Stenosarchaea group</taxon>
        <taxon>Halobacteria</taxon>
        <taxon>Halobacteriales</taxon>
        <taxon>Halobacteriaceae</taxon>
    </lineage>
</organism>
<evidence type="ECO:0000313" key="7">
    <source>
        <dbReference type="EMBL" id="GAD52388.1"/>
    </source>
</evidence>
<evidence type="ECO:0000256" key="1">
    <source>
        <dbReference type="ARBA" id="ARBA00022630"/>
    </source>
</evidence>
<dbReference type="PANTHER" id="PTHR47429:SF2">
    <property type="entry name" value="PROTEIN TWIN LOV 1"/>
    <property type="match status" value="1"/>
</dbReference>
<dbReference type="PROSITE" id="PS50112">
    <property type="entry name" value="PAS"/>
    <property type="match status" value="1"/>
</dbReference>
<gene>
    <name evidence="7" type="ORF">MBEHAL_1148</name>
</gene>
<sequence length="548" mass="58275">MDDLHWGVALGVARRVCGERLKRPAVGSPGDREAHCVEEIVAVARAEAATVRGRVVDALGDEALVGLASVAVPVKDVEARFDVLVVGLRGRDRTVAEAGEADLRVGLADDPVGVGVLGEEDVGVADLREDVPRLRGERAVGPGLDAALRRGVGRRVERGVRGREEDAAALAPEDLAGADVAGAPAAFGETDRDIDEDGRGAAVGVPDGEERGMEAGVPTVRVADGGDPAVRAPVDADGHGGVGCGGHTPGNAAERQEPAGRAHRSYVCAFDVRASSMASRHGTDDGEALSDALKERAMDEAPVGITMTDPTRPDNPLVYVNDAFERITGYEREGILGRNCRFLQGPETATERVDVLRRAVETGESAVVELRNYRADGEVFWNEVKVAPIRDDAGDVRYFVGFQRDVTERKRSELAVRRERANLDHLLNRVDGLLSDVTEAVVSAESREAIERQVCERLAAAETYAFAWLGAADLVDGVVRPRARAGGSVDADASPSPTTWTTTRSSGRLTRERLRSATAGRVSRRNSRMPPAGSRRSRCATAGRRTGC</sequence>
<dbReference type="SUPFAM" id="SSF55785">
    <property type="entry name" value="PYP-like sensor domain (PAS domain)"/>
    <property type="match status" value="1"/>
</dbReference>
<keyword evidence="1" id="KW-0285">Flavoprotein</keyword>
<protein>
    <submittedName>
        <fullName evidence="7">Sensory transduction histidine kinase</fullName>
    </submittedName>
</protein>
<evidence type="ECO:0000259" key="5">
    <source>
        <dbReference type="PROSITE" id="PS50112"/>
    </source>
</evidence>
<dbReference type="InterPro" id="IPR000014">
    <property type="entry name" value="PAS"/>
</dbReference>
<dbReference type="GO" id="GO:0016301">
    <property type="term" value="F:kinase activity"/>
    <property type="evidence" value="ECO:0007669"/>
    <property type="project" value="UniProtKB-KW"/>
</dbReference>
<feature type="domain" description="PAS" evidence="5">
    <location>
        <begin position="290"/>
        <end position="363"/>
    </location>
</feature>
<dbReference type="NCBIfam" id="TIGR00229">
    <property type="entry name" value="sensory_box"/>
    <property type="match status" value="1"/>
</dbReference>
<dbReference type="eggNOG" id="arCOG02278">
    <property type="taxonomic scope" value="Archaea"/>
</dbReference>
<evidence type="ECO:0000259" key="6">
    <source>
        <dbReference type="PROSITE" id="PS50113"/>
    </source>
</evidence>
<name>U3AC91_9EURY</name>
<feature type="compositionally biased region" description="Low complexity" evidence="4">
    <location>
        <begin position="494"/>
        <end position="508"/>
    </location>
</feature>
<dbReference type="Proteomes" id="UP000016986">
    <property type="component" value="Unassembled WGS sequence"/>
</dbReference>
<proteinExistence type="predicted"/>
<keyword evidence="7" id="KW-0808">Transferase</keyword>
<dbReference type="SMART" id="SM00091">
    <property type="entry name" value="PAS"/>
    <property type="match status" value="1"/>
</dbReference>
<dbReference type="AlphaFoldDB" id="U3AC91"/>
<accession>U3AC91</accession>
<dbReference type="EMBL" id="BATA01000021">
    <property type="protein sequence ID" value="GAD52388.1"/>
    <property type="molecule type" value="Genomic_DNA"/>
</dbReference>
<feature type="region of interest" description="Disordered" evidence="4">
    <location>
        <begin position="485"/>
        <end position="548"/>
    </location>
</feature>
<dbReference type="PROSITE" id="PS50113">
    <property type="entry name" value="PAC"/>
    <property type="match status" value="1"/>
</dbReference>
<dbReference type="InterPro" id="IPR001610">
    <property type="entry name" value="PAC"/>
</dbReference>
<dbReference type="SMART" id="SM00086">
    <property type="entry name" value="PAC"/>
    <property type="match status" value="1"/>
</dbReference>